<dbReference type="InterPro" id="IPR014772">
    <property type="entry name" value="Munc13_dom-2"/>
</dbReference>
<dbReference type="InterPro" id="IPR000008">
    <property type="entry name" value="C2_dom"/>
</dbReference>
<dbReference type="CDD" id="cd04009">
    <property type="entry name" value="C2B_Munc13-like"/>
    <property type="match status" value="1"/>
</dbReference>
<dbReference type="GO" id="GO:0055037">
    <property type="term" value="C:recycling endosome"/>
    <property type="evidence" value="ECO:0007669"/>
    <property type="project" value="UniProtKB-SubCell"/>
</dbReference>
<feature type="domain" description="MHD1" evidence="10">
    <location>
        <begin position="679"/>
        <end position="800"/>
    </location>
</feature>
<proteinExistence type="inferred from homology"/>
<comment type="similarity">
    <text evidence="4">Belongs to the unc-13 family.</text>
</comment>
<dbReference type="Gene3D" id="1.10.357.50">
    <property type="match status" value="1"/>
</dbReference>
<keyword evidence="7" id="KW-0967">Endosome</keyword>
<dbReference type="PANTHER" id="PTHR45999">
    <property type="entry name" value="UNC-13-4A, ISOFORM B"/>
    <property type="match status" value="1"/>
</dbReference>
<evidence type="ECO:0000313" key="12">
    <source>
        <dbReference type="EMBL" id="OWF45641.1"/>
    </source>
</evidence>
<dbReference type="PROSITE" id="PS51259">
    <property type="entry name" value="MHD2"/>
    <property type="match status" value="1"/>
</dbReference>
<evidence type="ECO:0000256" key="2">
    <source>
        <dbReference type="ARBA" id="ARBA00004496"/>
    </source>
</evidence>
<feature type="region of interest" description="Disordered" evidence="8">
    <location>
        <begin position="223"/>
        <end position="256"/>
    </location>
</feature>
<feature type="region of interest" description="Disordered" evidence="8">
    <location>
        <begin position="1"/>
        <end position="64"/>
    </location>
</feature>
<feature type="domain" description="MHD2" evidence="11">
    <location>
        <begin position="913"/>
        <end position="1021"/>
    </location>
</feature>
<name>A0A210QA78_MIZYE</name>
<dbReference type="STRING" id="6573.A0A210QA78"/>
<dbReference type="GO" id="GO:0005770">
    <property type="term" value="C:late endosome"/>
    <property type="evidence" value="ECO:0007669"/>
    <property type="project" value="UniProtKB-SubCell"/>
</dbReference>
<evidence type="ECO:0000259" key="10">
    <source>
        <dbReference type="PROSITE" id="PS51258"/>
    </source>
</evidence>
<gene>
    <name evidence="12" type="ORF">KP79_PYT05943</name>
</gene>
<evidence type="ECO:0000256" key="4">
    <source>
        <dbReference type="ARBA" id="ARBA00005823"/>
    </source>
</evidence>
<dbReference type="Pfam" id="PF00168">
    <property type="entry name" value="C2"/>
    <property type="match status" value="3"/>
</dbReference>
<dbReference type="AlphaFoldDB" id="A0A210QA78"/>
<dbReference type="GO" id="GO:0006887">
    <property type="term" value="P:exocytosis"/>
    <property type="evidence" value="ECO:0007669"/>
    <property type="project" value="UniProtKB-KW"/>
</dbReference>
<evidence type="ECO:0000256" key="5">
    <source>
        <dbReference type="ARBA" id="ARBA00022483"/>
    </source>
</evidence>
<dbReference type="PANTHER" id="PTHR45999:SF4">
    <property type="entry name" value="UNC-13-4A, ISOFORM B"/>
    <property type="match status" value="1"/>
</dbReference>
<keyword evidence="6" id="KW-0963">Cytoplasm</keyword>
<evidence type="ECO:0000259" key="11">
    <source>
        <dbReference type="PROSITE" id="PS51259"/>
    </source>
</evidence>
<evidence type="ECO:0000256" key="3">
    <source>
        <dbReference type="ARBA" id="ARBA00004603"/>
    </source>
</evidence>
<dbReference type="InterPro" id="IPR052095">
    <property type="entry name" value="UNC-13_domain"/>
</dbReference>
<dbReference type="Proteomes" id="UP000242188">
    <property type="component" value="Unassembled WGS sequence"/>
</dbReference>
<protein>
    <submittedName>
        <fullName evidence="12">BAI1-associated protein 3</fullName>
    </submittedName>
</protein>
<dbReference type="SUPFAM" id="SSF49562">
    <property type="entry name" value="C2 domain (Calcium/lipid-binding domain, CaLB)"/>
    <property type="match status" value="2"/>
</dbReference>
<accession>A0A210QA78</accession>
<dbReference type="InterPro" id="IPR014770">
    <property type="entry name" value="Munc13_1"/>
</dbReference>
<dbReference type="OrthoDB" id="7976202at2759"/>
<dbReference type="Gene3D" id="2.60.40.150">
    <property type="entry name" value="C2 domain"/>
    <property type="match status" value="2"/>
</dbReference>
<dbReference type="Pfam" id="PF06292">
    <property type="entry name" value="MUN"/>
    <property type="match status" value="1"/>
</dbReference>
<keyword evidence="5" id="KW-0268">Exocytosis</keyword>
<dbReference type="PROSITE" id="PS51258">
    <property type="entry name" value="MHD1"/>
    <property type="match status" value="1"/>
</dbReference>
<evidence type="ECO:0000259" key="9">
    <source>
        <dbReference type="PROSITE" id="PS50004"/>
    </source>
</evidence>
<feature type="compositionally biased region" description="Basic residues" evidence="8">
    <location>
        <begin position="11"/>
        <end position="26"/>
    </location>
</feature>
<dbReference type="EMBL" id="NEDP02004422">
    <property type="protein sequence ID" value="OWF45641.1"/>
    <property type="molecule type" value="Genomic_DNA"/>
</dbReference>
<evidence type="ECO:0000313" key="13">
    <source>
        <dbReference type="Proteomes" id="UP000242188"/>
    </source>
</evidence>
<organism evidence="12 13">
    <name type="scientific">Mizuhopecten yessoensis</name>
    <name type="common">Japanese scallop</name>
    <name type="synonym">Patinopecten yessoensis</name>
    <dbReference type="NCBI Taxonomy" id="6573"/>
    <lineage>
        <taxon>Eukaryota</taxon>
        <taxon>Metazoa</taxon>
        <taxon>Spiralia</taxon>
        <taxon>Lophotrochozoa</taxon>
        <taxon>Mollusca</taxon>
        <taxon>Bivalvia</taxon>
        <taxon>Autobranchia</taxon>
        <taxon>Pteriomorphia</taxon>
        <taxon>Pectinida</taxon>
        <taxon>Pectinoidea</taxon>
        <taxon>Pectinidae</taxon>
        <taxon>Mizuhopecten</taxon>
    </lineage>
</organism>
<dbReference type="SMART" id="SM00239">
    <property type="entry name" value="C2"/>
    <property type="match status" value="2"/>
</dbReference>
<reference evidence="12 13" key="1">
    <citation type="journal article" date="2017" name="Nat. Ecol. Evol.">
        <title>Scallop genome provides insights into evolution of bilaterian karyotype and development.</title>
        <authorList>
            <person name="Wang S."/>
            <person name="Zhang J."/>
            <person name="Jiao W."/>
            <person name="Li J."/>
            <person name="Xun X."/>
            <person name="Sun Y."/>
            <person name="Guo X."/>
            <person name="Huan P."/>
            <person name="Dong B."/>
            <person name="Zhang L."/>
            <person name="Hu X."/>
            <person name="Sun X."/>
            <person name="Wang J."/>
            <person name="Zhao C."/>
            <person name="Wang Y."/>
            <person name="Wang D."/>
            <person name="Huang X."/>
            <person name="Wang R."/>
            <person name="Lv J."/>
            <person name="Li Y."/>
            <person name="Zhang Z."/>
            <person name="Liu B."/>
            <person name="Lu W."/>
            <person name="Hui Y."/>
            <person name="Liang J."/>
            <person name="Zhou Z."/>
            <person name="Hou R."/>
            <person name="Li X."/>
            <person name="Liu Y."/>
            <person name="Li H."/>
            <person name="Ning X."/>
            <person name="Lin Y."/>
            <person name="Zhao L."/>
            <person name="Xing Q."/>
            <person name="Dou J."/>
            <person name="Li Y."/>
            <person name="Mao J."/>
            <person name="Guo H."/>
            <person name="Dou H."/>
            <person name="Li T."/>
            <person name="Mu C."/>
            <person name="Jiang W."/>
            <person name="Fu Q."/>
            <person name="Fu X."/>
            <person name="Miao Y."/>
            <person name="Liu J."/>
            <person name="Yu Q."/>
            <person name="Li R."/>
            <person name="Liao H."/>
            <person name="Li X."/>
            <person name="Kong Y."/>
            <person name="Jiang Z."/>
            <person name="Chourrout D."/>
            <person name="Li R."/>
            <person name="Bao Z."/>
        </authorList>
    </citation>
    <scope>NUCLEOTIDE SEQUENCE [LARGE SCALE GENOMIC DNA]</scope>
    <source>
        <strain evidence="12 13">PY_sf001</strain>
    </source>
</reference>
<keyword evidence="13" id="KW-1185">Reference proteome</keyword>
<comment type="caution">
    <text evidence="12">The sequence shown here is derived from an EMBL/GenBank/DDBJ whole genome shotgun (WGS) entry which is preliminary data.</text>
</comment>
<evidence type="ECO:0000256" key="6">
    <source>
        <dbReference type="ARBA" id="ARBA00022490"/>
    </source>
</evidence>
<evidence type="ECO:0000256" key="8">
    <source>
        <dbReference type="SAM" id="MobiDB-lite"/>
    </source>
</evidence>
<dbReference type="InterPro" id="IPR035892">
    <property type="entry name" value="C2_domain_sf"/>
</dbReference>
<dbReference type="InterPro" id="IPR010439">
    <property type="entry name" value="MUN_dom"/>
</dbReference>
<dbReference type="CDD" id="cd08676">
    <property type="entry name" value="C2A_Munc13-like"/>
    <property type="match status" value="1"/>
</dbReference>
<feature type="domain" description="C2" evidence="9">
    <location>
        <begin position="1036"/>
        <end position="1162"/>
    </location>
</feature>
<sequence length="1209" mass="139118">MDVPSSPGSHLRVKSPHRHRRRHHSPSRTGSGSDLRQHQSRHVTVVTNSGKPEGEDYELPPRDYQNPLVQESDGNFFESFTALSWRQANKRLRATSEDGHDRHPPSETQFAIKPKSQHLTKNEFELLYIEVLYTIKHKIGTTAGGHSPFIQDLYQYAQEAFGISPEDHAHLLARATEEKPPIVILNIAVIKAKDLEAKDADGFSDPYCMLGIWPGRLADGDVFSDEDEQTKTKEKKGSISRKLSMPGSKKKRDKSARDVIPAKYIRSTNVVQNTLNPVWNERFRFDLEEAHTDRLHLDIWDHDDEFSVIEAAKKLNEVKGFTGLGRYFKQVAQSARTSKSSGSVDDFLGCVTIPLQNIPSTGQETWFPLEGRTARSNIQGEIKLKLSLATREDRGIGEDDNWTDVRQHEHLISVFVQHEVRKMDDSPSKWRGDLPKAAMTILHQHAIQGDVTDGQQAMCKWIAYSRKHMEHHFDYRVLLKLLGELDRLWSPDSFSREEEECLAESFKHFNQYCLSLLSKQREVFPTSGKQSICRLEAMMQCLATVYSMDVFRRVCPFEKELHPEVKVAIKRGTQEWYDRISHLRHSNSKSSDHEEDVIQRLIELTNHLNADLISALSTYNLLYEQIFKVHYCATTYRQLEKWLGEDFNKDLKQTLSRVENRSEESSARGSSLIMGTCLFELYLALQEFCNFRENLPSGDQRNVQIVQYYQWFRFVAANWIEVARQKSLQRITKAVELDKVAEVTEGTKYSTSAVDVCCCFSQMTEFWKQLNWPDLLDAFPLVQKLSEDISKGAVTYADMIHQKLKDEGYYDEVGQFDVTEQLCITINNIEQVRRALKPLPEMLRFSDIQRAVESNNGTGKGYKFNLNTIVKEADECMVKKIKTVVDRVADKMRPDIKKDVFHLNWAPESVPADDAIGDLLTYLDSNLLTMNKNLLKTNFDRILLSLWVEVLAEFKDTILKEEPRQPIMYKRMYDALELLVDFFHANEKGLQIQKIQSEQYKELKGMLDLQKRNTFPLIEVFYEEKLQQQKARTSKEYGILNVRMCYRQDSQSLLVEVLNAKDVIPLDANGLSDPFVLLQLCPEHVFPNVTIQKTNIVKKTLNPTFEETFEFDITPEQCRHAGAVLLLTVMDHDYVFQNDFAGEVYVSLADLPGVDEEISGFDALNIVSLPMMQPKHKENGALDVLAARTWDKDADDFVKKRKKVEEQAV</sequence>
<evidence type="ECO:0000256" key="1">
    <source>
        <dbReference type="ARBA" id="ARBA00004172"/>
    </source>
</evidence>
<evidence type="ECO:0000256" key="7">
    <source>
        <dbReference type="ARBA" id="ARBA00022753"/>
    </source>
</evidence>
<comment type="subcellular location">
    <subcellularLocation>
        <location evidence="2">Cytoplasm</location>
    </subcellularLocation>
    <subcellularLocation>
        <location evidence="3">Late endosome</location>
    </subcellularLocation>
    <subcellularLocation>
        <location evidence="1">Recycling endosome</location>
    </subcellularLocation>
</comment>
<dbReference type="PROSITE" id="PS50004">
    <property type="entry name" value="C2"/>
    <property type="match status" value="2"/>
</dbReference>
<dbReference type="GO" id="GO:0099503">
    <property type="term" value="C:secretory vesicle"/>
    <property type="evidence" value="ECO:0007669"/>
    <property type="project" value="TreeGrafter"/>
</dbReference>
<feature type="domain" description="C2" evidence="9">
    <location>
        <begin position="165"/>
        <end position="341"/>
    </location>
</feature>